<sequence>MAHNNPQPKPVHLHTLSGAAFILGVSLRTAHRMVSTGEITPDFVCPRRKLFLPETIKRAAMQRNKKL</sequence>
<proteinExistence type="predicted"/>
<dbReference type="Proteomes" id="UP000525652">
    <property type="component" value="Unassembled WGS sequence"/>
</dbReference>
<dbReference type="RefSeq" id="WP_185692475.1">
    <property type="nucleotide sequence ID" value="NZ_JACHVA010000075.1"/>
</dbReference>
<evidence type="ECO:0000313" key="1">
    <source>
        <dbReference type="EMBL" id="MBC2601766.1"/>
    </source>
</evidence>
<name>A0A7X1AXE9_9BACT</name>
<keyword evidence="2" id="KW-1185">Reference proteome</keyword>
<accession>A0A7X1AXE9</accession>
<organism evidence="1 2">
    <name type="scientific">Puniceicoccus vermicola</name>
    <dbReference type="NCBI Taxonomy" id="388746"/>
    <lineage>
        <taxon>Bacteria</taxon>
        <taxon>Pseudomonadati</taxon>
        <taxon>Verrucomicrobiota</taxon>
        <taxon>Opitutia</taxon>
        <taxon>Puniceicoccales</taxon>
        <taxon>Puniceicoccaceae</taxon>
        <taxon>Puniceicoccus</taxon>
    </lineage>
</organism>
<evidence type="ECO:0008006" key="3">
    <source>
        <dbReference type="Google" id="ProtNLM"/>
    </source>
</evidence>
<dbReference type="EMBL" id="JACHVA010000075">
    <property type="protein sequence ID" value="MBC2601766.1"/>
    <property type="molecule type" value="Genomic_DNA"/>
</dbReference>
<reference evidence="1 2" key="1">
    <citation type="submission" date="2020-07" db="EMBL/GenBank/DDBJ databases">
        <authorList>
            <person name="Feng X."/>
        </authorList>
    </citation>
    <scope>NUCLEOTIDE SEQUENCE [LARGE SCALE GENOMIC DNA]</scope>
    <source>
        <strain evidence="1 2">JCM14086</strain>
    </source>
</reference>
<evidence type="ECO:0000313" key="2">
    <source>
        <dbReference type="Proteomes" id="UP000525652"/>
    </source>
</evidence>
<dbReference type="AlphaFoldDB" id="A0A7X1AXE9"/>
<protein>
    <recommendedName>
        <fullName evidence="3">DNA-binding protein</fullName>
    </recommendedName>
</protein>
<gene>
    <name evidence="1" type="ORF">H5P30_08250</name>
</gene>
<comment type="caution">
    <text evidence="1">The sequence shown here is derived from an EMBL/GenBank/DDBJ whole genome shotgun (WGS) entry which is preliminary data.</text>
</comment>